<protein>
    <submittedName>
        <fullName evidence="1">Uncharacterized protein</fullName>
    </submittedName>
</protein>
<gene>
    <name evidence="1" type="ordered locus">Cphamn1_1220</name>
</gene>
<evidence type="ECO:0000313" key="1">
    <source>
        <dbReference type="EMBL" id="ACE04152.1"/>
    </source>
</evidence>
<dbReference type="EMBL" id="CP001101">
    <property type="protein sequence ID" value="ACE04152.1"/>
    <property type="molecule type" value="Genomic_DNA"/>
</dbReference>
<dbReference type="HOGENOM" id="CLU_2859537_0_0_10"/>
<dbReference type="AlphaFoldDB" id="B3EQX1"/>
<name>B3EQX1_CHLPB</name>
<accession>B3EQX1</accession>
<dbReference type="KEGG" id="cpb:Cphamn1_1220"/>
<reference evidence="1" key="1">
    <citation type="submission" date="2008-06" db="EMBL/GenBank/DDBJ databases">
        <title>Complete sequence of Chlorobium phaeobacteroides BS1.</title>
        <authorList>
            <consortium name="US DOE Joint Genome Institute"/>
            <person name="Lucas S."/>
            <person name="Copeland A."/>
            <person name="Lapidus A."/>
            <person name="Glavina del Rio T."/>
            <person name="Dalin E."/>
            <person name="Tice H."/>
            <person name="Bruce D."/>
            <person name="Goodwin L."/>
            <person name="Pitluck S."/>
            <person name="Schmutz J."/>
            <person name="Larimer F."/>
            <person name="Land M."/>
            <person name="Hauser L."/>
            <person name="Kyrpides N."/>
            <person name="Ovchinnikova G."/>
            <person name="Li T."/>
            <person name="Liu Z."/>
            <person name="Zhao F."/>
            <person name="Overmann J."/>
            <person name="Bryant D.A."/>
            <person name="Richardson P."/>
        </authorList>
    </citation>
    <scope>NUCLEOTIDE SEQUENCE [LARGE SCALE GENOMIC DNA]</scope>
    <source>
        <strain evidence="1">BS1</strain>
    </source>
</reference>
<proteinExistence type="predicted"/>
<dbReference type="STRING" id="331678.Cphamn1_1220"/>
<organism evidence="1">
    <name type="scientific">Chlorobium phaeobacteroides (strain BS1)</name>
    <dbReference type="NCBI Taxonomy" id="331678"/>
    <lineage>
        <taxon>Bacteria</taxon>
        <taxon>Pseudomonadati</taxon>
        <taxon>Chlorobiota</taxon>
        <taxon>Chlorobiia</taxon>
        <taxon>Chlorobiales</taxon>
        <taxon>Chlorobiaceae</taxon>
        <taxon>Chlorobium/Pelodictyon group</taxon>
        <taxon>Chlorobium</taxon>
    </lineage>
</organism>
<sequence length="64" mass="7508">MHQESLNYIEMFYRSCLHKTYVDRFNKFVMLNYLTANLSPDGSRDHNAEKSHVLKPCGMVGQLK</sequence>